<dbReference type="PRINTS" id="PR01035">
    <property type="entry name" value="TCRTETA"/>
</dbReference>
<dbReference type="InterPro" id="IPR036259">
    <property type="entry name" value="MFS_trans_sf"/>
</dbReference>
<dbReference type="Proteomes" id="UP001500866">
    <property type="component" value="Unassembled WGS sequence"/>
</dbReference>
<evidence type="ECO:0000256" key="7">
    <source>
        <dbReference type="ARBA" id="ARBA00023136"/>
    </source>
</evidence>
<keyword evidence="3" id="KW-0813">Transport</keyword>
<feature type="transmembrane region" description="Helical" evidence="8">
    <location>
        <begin position="68"/>
        <end position="88"/>
    </location>
</feature>
<feature type="transmembrane region" description="Helical" evidence="8">
    <location>
        <begin position="132"/>
        <end position="153"/>
    </location>
</feature>
<comment type="caution">
    <text evidence="10">The sequence shown here is derived from an EMBL/GenBank/DDBJ whole genome shotgun (WGS) entry which is preliminary data.</text>
</comment>
<dbReference type="RefSeq" id="WP_343811353.1">
    <property type="nucleotide sequence ID" value="NZ_BAAADS010000009.1"/>
</dbReference>
<keyword evidence="6 8" id="KW-1133">Transmembrane helix</keyword>
<protein>
    <submittedName>
        <fullName evidence="10">MFS transporter</fullName>
    </submittedName>
</protein>
<feature type="transmembrane region" description="Helical" evidence="8">
    <location>
        <begin position="294"/>
        <end position="314"/>
    </location>
</feature>
<sequence length="388" mass="42164">MASVKTRFWILISLVSISGFSQGMLLPLLAIILEQNGISSSVNGLHATGLYIGVLLASPFIEKPMRKYGFKPVILVGGALVFISLTLFPLWQSLWFWFVLRVTIGIGDNMLHLGTQTWITTTSPRQIRGRNIAFYGLFFGLGFTIGPLMTRLLSISEALPFLLSALLSMIVWSTMFFVRNTWPEADESIETGSSTSMGRFIKTGKIAWVALLPAFGYGFLEATLHGIFPIYGLRIGHDVDILSLIIPCFAGGSLITQIPLGVLSDRYGRRTILIGALTLGIGSFLLAATMETSVAALFFSFALAGMFVGSLYSLSITYLADILPSYLLPAGNLMTGISFSIGSICGPYLGGLFIELIPGVSFFFLLAGMLALILIATYFKKIPSFQHS</sequence>
<evidence type="ECO:0000256" key="6">
    <source>
        <dbReference type="ARBA" id="ARBA00022989"/>
    </source>
</evidence>
<feature type="transmembrane region" description="Helical" evidence="8">
    <location>
        <begin position="271"/>
        <end position="288"/>
    </location>
</feature>
<evidence type="ECO:0000256" key="8">
    <source>
        <dbReference type="SAM" id="Phobius"/>
    </source>
</evidence>
<keyword evidence="11" id="KW-1185">Reference proteome</keyword>
<keyword evidence="4" id="KW-1003">Cell membrane</keyword>
<dbReference type="CDD" id="cd17477">
    <property type="entry name" value="MFS_YcaD_like"/>
    <property type="match status" value="1"/>
</dbReference>
<keyword evidence="5 8" id="KW-0812">Transmembrane</keyword>
<feature type="transmembrane region" description="Helical" evidence="8">
    <location>
        <begin position="159"/>
        <end position="178"/>
    </location>
</feature>
<keyword evidence="7 8" id="KW-0472">Membrane</keyword>
<dbReference type="EMBL" id="BAAADS010000009">
    <property type="protein sequence ID" value="GAA0598036.1"/>
    <property type="molecule type" value="Genomic_DNA"/>
</dbReference>
<dbReference type="InterPro" id="IPR047200">
    <property type="entry name" value="MFS_YcaD-like"/>
</dbReference>
<feature type="transmembrane region" description="Helical" evidence="8">
    <location>
        <begin position="326"/>
        <end position="350"/>
    </location>
</feature>
<dbReference type="PANTHER" id="PTHR23521:SF2">
    <property type="entry name" value="TRANSPORTER MFS SUPERFAMILY"/>
    <property type="match status" value="1"/>
</dbReference>
<evidence type="ECO:0000256" key="5">
    <source>
        <dbReference type="ARBA" id="ARBA00022692"/>
    </source>
</evidence>
<organism evidence="10 11">
    <name type="scientific">Virgibacillus siamensis</name>
    <dbReference type="NCBI Taxonomy" id="480071"/>
    <lineage>
        <taxon>Bacteria</taxon>
        <taxon>Bacillati</taxon>
        <taxon>Bacillota</taxon>
        <taxon>Bacilli</taxon>
        <taxon>Bacillales</taxon>
        <taxon>Bacillaceae</taxon>
        <taxon>Virgibacillus</taxon>
    </lineage>
</organism>
<dbReference type="Gene3D" id="1.20.1250.20">
    <property type="entry name" value="MFS general substrate transporter like domains"/>
    <property type="match status" value="2"/>
</dbReference>
<reference evidence="11" key="1">
    <citation type="journal article" date="2019" name="Int. J. Syst. Evol. Microbiol.">
        <title>The Global Catalogue of Microorganisms (GCM) 10K type strain sequencing project: providing services to taxonomists for standard genome sequencing and annotation.</title>
        <authorList>
            <consortium name="The Broad Institute Genomics Platform"/>
            <consortium name="The Broad Institute Genome Sequencing Center for Infectious Disease"/>
            <person name="Wu L."/>
            <person name="Ma J."/>
        </authorList>
    </citation>
    <scope>NUCLEOTIDE SEQUENCE [LARGE SCALE GENOMIC DNA]</scope>
    <source>
        <strain evidence="11">JCM 15395</strain>
    </source>
</reference>
<evidence type="ECO:0000256" key="3">
    <source>
        <dbReference type="ARBA" id="ARBA00022448"/>
    </source>
</evidence>
<dbReference type="PROSITE" id="PS50850">
    <property type="entry name" value="MFS"/>
    <property type="match status" value="1"/>
</dbReference>
<feature type="transmembrane region" description="Helical" evidence="8">
    <location>
        <begin position="7"/>
        <end position="32"/>
    </location>
</feature>
<feature type="transmembrane region" description="Helical" evidence="8">
    <location>
        <begin position="356"/>
        <end position="379"/>
    </location>
</feature>
<dbReference type="InterPro" id="IPR011701">
    <property type="entry name" value="MFS"/>
</dbReference>
<feature type="transmembrane region" description="Helical" evidence="8">
    <location>
        <begin position="206"/>
        <end position="232"/>
    </location>
</feature>
<dbReference type="Pfam" id="PF07690">
    <property type="entry name" value="MFS_1"/>
    <property type="match status" value="1"/>
</dbReference>
<proteinExistence type="inferred from homology"/>
<dbReference type="SUPFAM" id="SSF103473">
    <property type="entry name" value="MFS general substrate transporter"/>
    <property type="match status" value="1"/>
</dbReference>
<dbReference type="InterPro" id="IPR005829">
    <property type="entry name" value="Sugar_transporter_CS"/>
</dbReference>
<feature type="domain" description="Major facilitator superfamily (MFS) profile" evidence="9">
    <location>
        <begin position="7"/>
        <end position="385"/>
    </location>
</feature>
<evidence type="ECO:0000256" key="1">
    <source>
        <dbReference type="ARBA" id="ARBA00004651"/>
    </source>
</evidence>
<comment type="similarity">
    <text evidence="2">Belongs to the major facilitator superfamily. TCR/Tet family.</text>
</comment>
<dbReference type="PROSITE" id="PS00216">
    <property type="entry name" value="SUGAR_TRANSPORT_1"/>
    <property type="match status" value="1"/>
</dbReference>
<dbReference type="InterPro" id="IPR020846">
    <property type="entry name" value="MFS_dom"/>
</dbReference>
<evidence type="ECO:0000313" key="11">
    <source>
        <dbReference type="Proteomes" id="UP001500866"/>
    </source>
</evidence>
<feature type="transmembrane region" description="Helical" evidence="8">
    <location>
        <begin position="44"/>
        <end position="61"/>
    </location>
</feature>
<evidence type="ECO:0000259" key="9">
    <source>
        <dbReference type="PROSITE" id="PS50850"/>
    </source>
</evidence>
<dbReference type="InterPro" id="IPR001958">
    <property type="entry name" value="Tet-R_TetA/multi-R_MdtG-like"/>
</dbReference>
<accession>A0ABP3QZH5</accession>
<dbReference type="PANTHER" id="PTHR23521">
    <property type="entry name" value="TRANSPORTER MFS SUPERFAMILY"/>
    <property type="match status" value="1"/>
</dbReference>
<evidence type="ECO:0000256" key="2">
    <source>
        <dbReference type="ARBA" id="ARBA00007520"/>
    </source>
</evidence>
<comment type="subcellular location">
    <subcellularLocation>
        <location evidence="1">Cell membrane</location>
        <topology evidence="1">Multi-pass membrane protein</topology>
    </subcellularLocation>
</comment>
<evidence type="ECO:0000313" key="10">
    <source>
        <dbReference type="EMBL" id="GAA0598036.1"/>
    </source>
</evidence>
<evidence type="ECO:0000256" key="4">
    <source>
        <dbReference type="ARBA" id="ARBA00022475"/>
    </source>
</evidence>
<name>A0ABP3QZH5_9BACI</name>
<gene>
    <name evidence="10" type="ORF">GCM10009001_12700</name>
</gene>
<feature type="transmembrane region" description="Helical" evidence="8">
    <location>
        <begin position="244"/>
        <end position="264"/>
    </location>
</feature>